<dbReference type="STRING" id="1619308.B5808_12600"/>
<name>A0A1X9LS50_9MICO</name>
<reference evidence="2 3" key="1">
    <citation type="submission" date="2017-04" db="EMBL/GenBank/DDBJ databases">
        <authorList>
            <person name="Afonso C.L."/>
            <person name="Miller P.J."/>
            <person name="Scott M.A."/>
            <person name="Spackman E."/>
            <person name="Goraichik I."/>
            <person name="Dimitrov K.M."/>
            <person name="Suarez D.L."/>
            <person name="Swayne D.E."/>
        </authorList>
    </citation>
    <scope>NUCLEOTIDE SEQUENCE [LARGE SCALE GENOMIC DNA]</scope>
    <source>
        <strain evidence="3">XA(T)</strain>
    </source>
</reference>
<evidence type="ECO:0000259" key="1">
    <source>
        <dbReference type="Pfam" id="PF13559"/>
    </source>
</evidence>
<proteinExistence type="predicted"/>
<accession>A0A1X9LS50</accession>
<dbReference type="Pfam" id="PF13559">
    <property type="entry name" value="DUF4129"/>
    <property type="match status" value="1"/>
</dbReference>
<evidence type="ECO:0000313" key="2">
    <source>
        <dbReference type="EMBL" id="ARJ05969.1"/>
    </source>
</evidence>
<feature type="domain" description="Protein-glutamine gamma-glutamyltransferase-like C-terminal" evidence="1">
    <location>
        <begin position="133"/>
        <end position="201"/>
    </location>
</feature>
<organism evidence="2 3">
    <name type="scientific">Cnuibacter physcomitrellae</name>
    <dbReference type="NCBI Taxonomy" id="1619308"/>
    <lineage>
        <taxon>Bacteria</taxon>
        <taxon>Bacillati</taxon>
        <taxon>Actinomycetota</taxon>
        <taxon>Actinomycetes</taxon>
        <taxon>Micrococcales</taxon>
        <taxon>Microbacteriaceae</taxon>
        <taxon>Cnuibacter</taxon>
    </lineage>
</organism>
<gene>
    <name evidence="2" type="ORF">B5808_12600</name>
</gene>
<dbReference type="Proteomes" id="UP000192775">
    <property type="component" value="Chromosome"/>
</dbReference>
<dbReference type="InterPro" id="IPR025403">
    <property type="entry name" value="TgpA-like_C"/>
</dbReference>
<dbReference type="EMBL" id="CP020715">
    <property type="protein sequence ID" value="ARJ05969.1"/>
    <property type="molecule type" value="Genomic_DNA"/>
</dbReference>
<evidence type="ECO:0000313" key="3">
    <source>
        <dbReference type="Proteomes" id="UP000192775"/>
    </source>
</evidence>
<sequence length="221" mass="23781">MNPFALLDPPVQPDADQGRQWLLDELSKPEYQAARPTWFDQASKAFQDWLGSLQAPGGPSFGALIPLGVVLVVAALIVVAFLVFGRPRLNTRSALRTTELFGADDARSAAEIRAAARRASSAGDWSTAIEEQYRAIARALAERTVVLSAPGTTAQEFASRAGRSFPDSAEELRLGARAFDEVRYLDQPGTSAGYDRLVALDGALERARPTRLEAVPSAAAR</sequence>
<dbReference type="KEGG" id="cphy:B5808_12600"/>
<dbReference type="AlphaFoldDB" id="A0A1X9LS50"/>
<dbReference type="RefSeq" id="WP_085020107.1">
    <property type="nucleotide sequence ID" value="NZ_BMHD01000001.1"/>
</dbReference>
<keyword evidence="3" id="KW-1185">Reference proteome</keyword>
<protein>
    <recommendedName>
        <fullName evidence="1">Protein-glutamine gamma-glutamyltransferase-like C-terminal domain-containing protein</fullName>
    </recommendedName>
</protein>